<dbReference type="AlphaFoldDB" id="A0A090R3E6"/>
<gene>
    <name evidence="1" type="ORF">JCM19237_5070</name>
</gene>
<sequence length="379" mass="42321">MIPLITSMGKAALCALKGLSIAKLATKATKYFIDDTFRSKVTPTEGSVIYSDLFLGVEHSGIYVGNGEITNIVVTGSFESEVKLDSPSSFVDSGKLHRQIYVSCDSHGAVGDTIVSDEAKSKIGERAFYGLVIKNCHEFSRKCVEIAPRKTNISRLESMFELEDTWEHTIGSLKTSAKKHIGATKWRLWDQTSGSSLSENDLQQIYDQLNNTPLDQQTIEALQQSQREIERYLEEIQDENLPSHALITVNKYHQQLGKLNEAGTKASSLSQSLGYSFTYNDLKAAKDIDFSSLSKELESNQSIADILETLGRSYVSEKMKQKQIKRANTNEVYGTHKSADISRVLPSELSLLENEELEHLSMRSYSNLIYPHTKCLVIT</sequence>
<evidence type="ECO:0000313" key="1">
    <source>
        <dbReference type="EMBL" id="GAL02177.1"/>
    </source>
</evidence>
<dbReference type="EMBL" id="BBMN01000001">
    <property type="protein sequence ID" value="GAL02177.1"/>
    <property type="molecule type" value="Genomic_DNA"/>
</dbReference>
<dbReference type="PANTHER" id="PTHR36846:SF1">
    <property type="entry name" value="PROTEIN VIAA"/>
    <property type="match status" value="1"/>
</dbReference>
<evidence type="ECO:0000313" key="2">
    <source>
        <dbReference type="Proteomes" id="UP000029227"/>
    </source>
</evidence>
<reference evidence="1 2" key="1">
    <citation type="journal article" date="2014" name="Genome Announc.">
        <title>Draft Genome Sequences of Two Vibrionaceae Species, Vibrio ponticus C121 and Photobacterium aphoticum C119, Isolated as Coral Reef Microbiota.</title>
        <authorList>
            <person name="Al-saari N."/>
            <person name="Meirelles P.M."/>
            <person name="Mino S."/>
            <person name="Suda W."/>
            <person name="Oshima K."/>
            <person name="Hattori M."/>
            <person name="Ohkuma M."/>
            <person name="Thompson F.L."/>
            <person name="Gomez-Gil B."/>
            <person name="Sawabe T."/>
            <person name="Sawabe T."/>
        </authorList>
    </citation>
    <scope>NUCLEOTIDE SEQUENCE [LARGE SCALE GENOMIC DNA]</scope>
    <source>
        <strain evidence="1 2">JCM 19237</strain>
    </source>
</reference>
<comment type="caution">
    <text evidence="1">The sequence shown here is derived from an EMBL/GenBank/DDBJ whole genome shotgun (WGS) entry which is preliminary data.</text>
</comment>
<proteinExistence type="predicted"/>
<dbReference type="Proteomes" id="UP000029227">
    <property type="component" value="Unassembled WGS sequence"/>
</dbReference>
<name>A0A090R3E6_9GAMM</name>
<dbReference type="GO" id="GO:0005829">
    <property type="term" value="C:cytosol"/>
    <property type="evidence" value="ECO:0007669"/>
    <property type="project" value="TreeGrafter"/>
</dbReference>
<dbReference type="PANTHER" id="PTHR36846">
    <property type="entry name" value="PROTEIN VIAA"/>
    <property type="match status" value="1"/>
</dbReference>
<organism evidence="1 2">
    <name type="scientific">Photobacterium aphoticum</name>
    <dbReference type="NCBI Taxonomy" id="754436"/>
    <lineage>
        <taxon>Bacteria</taxon>
        <taxon>Pseudomonadati</taxon>
        <taxon>Pseudomonadota</taxon>
        <taxon>Gammaproteobacteria</taxon>
        <taxon>Vibrionales</taxon>
        <taxon>Vibrionaceae</taxon>
        <taxon>Photobacterium</taxon>
    </lineage>
</organism>
<dbReference type="eggNOG" id="COG2425">
    <property type="taxonomic scope" value="Bacteria"/>
</dbReference>
<dbReference type="Gene3D" id="3.90.1720.10">
    <property type="entry name" value="endopeptidase domain like (from Nostoc punctiforme)"/>
    <property type="match status" value="1"/>
</dbReference>
<accession>A0A090R3E6</accession>
<protein>
    <submittedName>
        <fullName evidence="1">Uncharacterized protein MJ0811</fullName>
    </submittedName>
</protein>